<keyword evidence="1" id="KW-0732">Signal</keyword>
<evidence type="ECO:0000313" key="3">
    <source>
        <dbReference type="Proteomes" id="UP000789342"/>
    </source>
</evidence>
<keyword evidence="3" id="KW-1185">Reference proteome</keyword>
<comment type="caution">
    <text evidence="2">The sequence shown here is derived from an EMBL/GenBank/DDBJ whole genome shotgun (WGS) entry which is preliminary data.</text>
</comment>
<dbReference type="EMBL" id="CAJVPV010001634">
    <property type="protein sequence ID" value="CAG8503471.1"/>
    <property type="molecule type" value="Genomic_DNA"/>
</dbReference>
<evidence type="ECO:0000313" key="2">
    <source>
        <dbReference type="EMBL" id="CAG8503471.1"/>
    </source>
</evidence>
<organism evidence="2 3">
    <name type="scientific">Acaulospora morrowiae</name>
    <dbReference type="NCBI Taxonomy" id="94023"/>
    <lineage>
        <taxon>Eukaryota</taxon>
        <taxon>Fungi</taxon>
        <taxon>Fungi incertae sedis</taxon>
        <taxon>Mucoromycota</taxon>
        <taxon>Glomeromycotina</taxon>
        <taxon>Glomeromycetes</taxon>
        <taxon>Diversisporales</taxon>
        <taxon>Acaulosporaceae</taxon>
        <taxon>Acaulospora</taxon>
    </lineage>
</organism>
<proteinExistence type="predicted"/>
<gene>
    <name evidence="2" type="ORF">AMORRO_LOCUS3368</name>
</gene>
<feature type="signal peptide" evidence="1">
    <location>
        <begin position="1"/>
        <end position="23"/>
    </location>
</feature>
<dbReference type="AlphaFoldDB" id="A0A9N8ZQG7"/>
<protein>
    <submittedName>
        <fullName evidence="2">11369_t:CDS:1</fullName>
    </submittedName>
</protein>
<name>A0A9N8ZQG7_9GLOM</name>
<dbReference type="Proteomes" id="UP000789342">
    <property type="component" value="Unassembled WGS sequence"/>
</dbReference>
<evidence type="ECO:0000256" key="1">
    <source>
        <dbReference type="SAM" id="SignalP"/>
    </source>
</evidence>
<reference evidence="2" key="1">
    <citation type="submission" date="2021-06" db="EMBL/GenBank/DDBJ databases">
        <authorList>
            <person name="Kallberg Y."/>
            <person name="Tangrot J."/>
            <person name="Rosling A."/>
        </authorList>
    </citation>
    <scope>NUCLEOTIDE SEQUENCE</scope>
    <source>
        <strain evidence="2">CL551</strain>
    </source>
</reference>
<sequence length="112" mass="12714">MKFNMHKRSAFLKSLLIGGRCLATNFSTISEGITDSFLTRNSCTSGCNIVVSEGPYMVDDCKHDLLKTIVRLDCLEEVEVEDDFTSSQRIMGLTYLTEVRVMIYDVMERVTE</sequence>
<feature type="chain" id="PRO_5040120208" evidence="1">
    <location>
        <begin position="24"/>
        <end position="112"/>
    </location>
</feature>
<accession>A0A9N8ZQG7</accession>